<dbReference type="AlphaFoldDB" id="A0A5C3QK51"/>
<accession>A0A5C3QK51</accession>
<organism evidence="2 3">
    <name type="scientific">Pterulicium gracile</name>
    <dbReference type="NCBI Taxonomy" id="1884261"/>
    <lineage>
        <taxon>Eukaryota</taxon>
        <taxon>Fungi</taxon>
        <taxon>Dikarya</taxon>
        <taxon>Basidiomycota</taxon>
        <taxon>Agaricomycotina</taxon>
        <taxon>Agaricomycetes</taxon>
        <taxon>Agaricomycetidae</taxon>
        <taxon>Agaricales</taxon>
        <taxon>Pleurotineae</taxon>
        <taxon>Pterulaceae</taxon>
        <taxon>Pterulicium</taxon>
    </lineage>
</organism>
<evidence type="ECO:0000313" key="3">
    <source>
        <dbReference type="Proteomes" id="UP000305067"/>
    </source>
</evidence>
<reference evidence="2 3" key="1">
    <citation type="journal article" date="2019" name="Nat. Ecol. Evol.">
        <title>Megaphylogeny resolves global patterns of mushroom evolution.</title>
        <authorList>
            <person name="Varga T."/>
            <person name="Krizsan K."/>
            <person name="Foldi C."/>
            <person name="Dima B."/>
            <person name="Sanchez-Garcia M."/>
            <person name="Sanchez-Ramirez S."/>
            <person name="Szollosi G.J."/>
            <person name="Szarkandi J.G."/>
            <person name="Papp V."/>
            <person name="Albert L."/>
            <person name="Andreopoulos W."/>
            <person name="Angelini C."/>
            <person name="Antonin V."/>
            <person name="Barry K.W."/>
            <person name="Bougher N.L."/>
            <person name="Buchanan P."/>
            <person name="Buyck B."/>
            <person name="Bense V."/>
            <person name="Catcheside P."/>
            <person name="Chovatia M."/>
            <person name="Cooper J."/>
            <person name="Damon W."/>
            <person name="Desjardin D."/>
            <person name="Finy P."/>
            <person name="Geml J."/>
            <person name="Haridas S."/>
            <person name="Hughes K."/>
            <person name="Justo A."/>
            <person name="Karasinski D."/>
            <person name="Kautmanova I."/>
            <person name="Kiss B."/>
            <person name="Kocsube S."/>
            <person name="Kotiranta H."/>
            <person name="LaButti K.M."/>
            <person name="Lechner B.E."/>
            <person name="Liimatainen K."/>
            <person name="Lipzen A."/>
            <person name="Lukacs Z."/>
            <person name="Mihaltcheva S."/>
            <person name="Morgado L.N."/>
            <person name="Niskanen T."/>
            <person name="Noordeloos M.E."/>
            <person name="Ohm R.A."/>
            <person name="Ortiz-Santana B."/>
            <person name="Ovrebo C."/>
            <person name="Racz N."/>
            <person name="Riley R."/>
            <person name="Savchenko A."/>
            <person name="Shiryaev A."/>
            <person name="Soop K."/>
            <person name="Spirin V."/>
            <person name="Szebenyi C."/>
            <person name="Tomsovsky M."/>
            <person name="Tulloss R.E."/>
            <person name="Uehling J."/>
            <person name="Grigoriev I.V."/>
            <person name="Vagvolgyi C."/>
            <person name="Papp T."/>
            <person name="Martin F.M."/>
            <person name="Miettinen O."/>
            <person name="Hibbett D.S."/>
            <person name="Nagy L.G."/>
        </authorList>
    </citation>
    <scope>NUCLEOTIDE SEQUENCE [LARGE SCALE GENOMIC DNA]</scope>
    <source>
        <strain evidence="2 3">CBS 309.79</strain>
    </source>
</reference>
<evidence type="ECO:0000256" key="1">
    <source>
        <dbReference type="SAM" id="MobiDB-lite"/>
    </source>
</evidence>
<name>A0A5C3QK51_9AGAR</name>
<protein>
    <submittedName>
        <fullName evidence="2">Uncharacterized protein</fullName>
    </submittedName>
</protein>
<dbReference type="EMBL" id="ML178823">
    <property type="protein sequence ID" value="TFL02273.1"/>
    <property type="molecule type" value="Genomic_DNA"/>
</dbReference>
<evidence type="ECO:0000313" key="2">
    <source>
        <dbReference type="EMBL" id="TFL02273.1"/>
    </source>
</evidence>
<keyword evidence="3" id="KW-1185">Reference proteome</keyword>
<feature type="region of interest" description="Disordered" evidence="1">
    <location>
        <begin position="98"/>
        <end position="154"/>
    </location>
</feature>
<sequence length="154" mass="17138">MSKIIGVAPNIVELTLLLNIWSPDTTTELVSLLESIQNVKRHGLIGNEESSRRKLPVNKAATDLLTAVSSAMKGPWKKLHTVYRPYSNQYGRQRVAPLPLSDRDPLHSANDAHSVRVPRSRRAQDFAQESWDPAYRDHDEPEAGCGGLDLARCS</sequence>
<dbReference type="Proteomes" id="UP000305067">
    <property type="component" value="Unassembled WGS sequence"/>
</dbReference>
<gene>
    <name evidence="2" type="ORF">BDV98DRAFT_57509</name>
</gene>
<proteinExistence type="predicted"/>